<dbReference type="PANTHER" id="PTHR30250">
    <property type="entry name" value="PST FAMILY PREDICTED COLANIC ACID TRANSPORTER"/>
    <property type="match status" value="1"/>
</dbReference>
<evidence type="ECO:0000256" key="1">
    <source>
        <dbReference type="ARBA" id="ARBA00004651"/>
    </source>
</evidence>
<feature type="transmembrane region" description="Helical" evidence="6">
    <location>
        <begin position="112"/>
        <end position="137"/>
    </location>
</feature>
<gene>
    <name evidence="7" type="ORF">E7201_02215</name>
</gene>
<dbReference type="AlphaFoldDB" id="A0A927WR72"/>
<dbReference type="Proteomes" id="UP000761380">
    <property type="component" value="Unassembled WGS sequence"/>
</dbReference>
<evidence type="ECO:0000256" key="3">
    <source>
        <dbReference type="ARBA" id="ARBA00022692"/>
    </source>
</evidence>
<evidence type="ECO:0008006" key="9">
    <source>
        <dbReference type="Google" id="ProtNLM"/>
    </source>
</evidence>
<dbReference type="PANTHER" id="PTHR30250:SF11">
    <property type="entry name" value="O-ANTIGEN TRANSPORTER-RELATED"/>
    <property type="match status" value="1"/>
</dbReference>
<keyword evidence="5 6" id="KW-0472">Membrane</keyword>
<accession>A0A927WR72</accession>
<dbReference type="GO" id="GO:0005886">
    <property type="term" value="C:plasma membrane"/>
    <property type="evidence" value="ECO:0007669"/>
    <property type="project" value="UniProtKB-SubCell"/>
</dbReference>
<feature type="transmembrane region" description="Helical" evidence="6">
    <location>
        <begin position="198"/>
        <end position="220"/>
    </location>
</feature>
<proteinExistence type="predicted"/>
<feature type="transmembrane region" description="Helical" evidence="6">
    <location>
        <begin position="43"/>
        <end position="61"/>
    </location>
</feature>
<dbReference type="InterPro" id="IPR002797">
    <property type="entry name" value="Polysacc_synth"/>
</dbReference>
<feature type="transmembrane region" description="Helical" evidence="6">
    <location>
        <begin position="278"/>
        <end position="298"/>
    </location>
</feature>
<feature type="transmembrane region" description="Helical" evidence="6">
    <location>
        <begin position="353"/>
        <end position="379"/>
    </location>
</feature>
<feature type="transmembrane region" description="Helical" evidence="6">
    <location>
        <begin position="143"/>
        <end position="160"/>
    </location>
</feature>
<feature type="transmembrane region" description="Helical" evidence="6">
    <location>
        <begin position="391"/>
        <end position="409"/>
    </location>
</feature>
<feature type="transmembrane region" description="Helical" evidence="6">
    <location>
        <begin position="244"/>
        <end position="266"/>
    </location>
</feature>
<reference evidence="7" key="1">
    <citation type="submission" date="2019-04" db="EMBL/GenBank/DDBJ databases">
        <title>Evolution of Biomass-Degrading Anaerobic Consortia Revealed by Metagenomics.</title>
        <authorList>
            <person name="Peng X."/>
        </authorList>
    </citation>
    <scope>NUCLEOTIDE SEQUENCE</scope>
    <source>
        <strain evidence="7">SIG240</strain>
    </source>
</reference>
<evidence type="ECO:0000313" key="8">
    <source>
        <dbReference type="Proteomes" id="UP000761380"/>
    </source>
</evidence>
<keyword evidence="2" id="KW-1003">Cell membrane</keyword>
<dbReference type="Pfam" id="PF01943">
    <property type="entry name" value="Polysacc_synt"/>
    <property type="match status" value="1"/>
</dbReference>
<feature type="transmembrane region" description="Helical" evidence="6">
    <location>
        <begin position="67"/>
        <end position="91"/>
    </location>
</feature>
<comment type="caution">
    <text evidence="7">The sequence shown here is derived from an EMBL/GenBank/DDBJ whole genome shotgun (WGS) entry which is preliminary data.</text>
</comment>
<dbReference type="EMBL" id="SVBY01000009">
    <property type="protein sequence ID" value="MBE6091984.1"/>
    <property type="molecule type" value="Genomic_DNA"/>
</dbReference>
<feature type="transmembrane region" description="Helical" evidence="6">
    <location>
        <begin position="6"/>
        <end position="23"/>
    </location>
</feature>
<evidence type="ECO:0000313" key="7">
    <source>
        <dbReference type="EMBL" id="MBE6091984.1"/>
    </source>
</evidence>
<protein>
    <recommendedName>
        <fullName evidence="9">Polysaccharide transporter, PST family</fullName>
    </recommendedName>
</protein>
<comment type="subcellular location">
    <subcellularLocation>
        <location evidence="1">Cell membrane</location>
        <topology evidence="1">Multi-pass membrane protein</topology>
    </subcellularLocation>
</comment>
<organism evidence="7 8">
    <name type="scientific">Selenomonas ruminantium</name>
    <dbReference type="NCBI Taxonomy" id="971"/>
    <lineage>
        <taxon>Bacteria</taxon>
        <taxon>Bacillati</taxon>
        <taxon>Bacillota</taxon>
        <taxon>Negativicutes</taxon>
        <taxon>Selenomonadales</taxon>
        <taxon>Selenomonadaceae</taxon>
        <taxon>Selenomonas</taxon>
    </lineage>
</organism>
<evidence type="ECO:0000256" key="6">
    <source>
        <dbReference type="SAM" id="Phobius"/>
    </source>
</evidence>
<keyword evidence="4 6" id="KW-1133">Transmembrane helix</keyword>
<evidence type="ECO:0000256" key="4">
    <source>
        <dbReference type="ARBA" id="ARBA00022989"/>
    </source>
</evidence>
<dbReference type="InterPro" id="IPR050833">
    <property type="entry name" value="Poly_Biosynth_Transport"/>
</dbReference>
<sequence>MVDIVFIPIGFMGLGSFCLMKNFENNKICDIVHNSAFKNGLWLYILQIFNMVIPIFTLPYVTRILGVYQYGVFSIGLNFIGYLQVLVDYGFNMSATRFVILNKNDKNKLNDCFTGVLYSRFFLVGIGLLLLLCYVVFVDSTNRVGMLVLFLYVLGTALQIDWFYQGMMEMKYILFINVIARSFFLVGVFELVKGQHDLLIYCFLYGFTPVSSGIIGIMWAKKKYKISLNKFSILSVKIHLMDGWYVFTTQLSSTIFGAIGVTFLGMFSEPCVVGGFSAIQKIPLVILMLWSPISRVLYPLSSKKFHTSFLDGMKFIKMIMYKIILVFVLVVLFLSLFSRNVIEISFGQDYVEYYYWIFPLMFWVLVAIFNNFLGIQILLGSGYDKEYSACFQKSVIATVVLNFAFIYLWEGTGAAMAPLMSEIFLTVLLLRTVKVISGKYNT</sequence>
<feature type="transmembrane region" description="Helical" evidence="6">
    <location>
        <begin position="415"/>
        <end position="433"/>
    </location>
</feature>
<keyword evidence="3 6" id="KW-0812">Transmembrane</keyword>
<evidence type="ECO:0000256" key="2">
    <source>
        <dbReference type="ARBA" id="ARBA00022475"/>
    </source>
</evidence>
<name>A0A927WR72_SELRU</name>
<feature type="transmembrane region" description="Helical" evidence="6">
    <location>
        <begin position="172"/>
        <end position="192"/>
    </location>
</feature>
<feature type="transmembrane region" description="Helical" evidence="6">
    <location>
        <begin position="319"/>
        <end position="338"/>
    </location>
</feature>
<evidence type="ECO:0000256" key="5">
    <source>
        <dbReference type="ARBA" id="ARBA00023136"/>
    </source>
</evidence>